<dbReference type="PANTHER" id="PTHR42776">
    <property type="entry name" value="SERINE PEPTIDASE S9 FAMILY MEMBER"/>
    <property type="match status" value="1"/>
</dbReference>
<evidence type="ECO:0000256" key="1">
    <source>
        <dbReference type="ARBA" id="ARBA00022801"/>
    </source>
</evidence>
<keyword evidence="1" id="KW-0378">Hydrolase</keyword>
<dbReference type="SUPFAM" id="SSF53474">
    <property type="entry name" value="alpha/beta-Hydrolases"/>
    <property type="match status" value="1"/>
</dbReference>
<name>A0ABQ3V271_9CHLR</name>
<dbReference type="SUPFAM" id="SSF82171">
    <property type="entry name" value="DPP6 N-terminal domain-like"/>
    <property type="match status" value="1"/>
</dbReference>
<keyword evidence="2" id="KW-0645">Protease</keyword>
<dbReference type="InterPro" id="IPR001375">
    <property type="entry name" value="Peptidase_S9_cat"/>
</dbReference>
<comment type="caution">
    <text evidence="4">The sequence shown here is derived from an EMBL/GenBank/DDBJ whole genome shotgun (WGS) entry which is preliminary data.</text>
</comment>
<dbReference type="InterPro" id="IPR011042">
    <property type="entry name" value="6-blade_b-propeller_TolB-like"/>
</dbReference>
<sequence length="746" mass="82862">MTLHPFTADTLFALSQPTTWVPLHLSPDGNQLLVSVQHQKRQGKSIGHESYTDTGIPRPMVNSRVLLVDTTTGAVDEPFPDGTSWGAQWSPDGSAIAAYVQQGQNQACLSIWTRETRVSRRYPHVLVRPFFGFEVPRWTPDGQSVMVKLVASPPITAPEPTNTTADGARVTVFSFTPGSPSTGATTLPGWADGYRCDLGKIAVNTGEVQQLAENWHILGWKPSPDGCSVAVLHYVEAEPKLQQFYFDLTLLSLDGGPSQVIARRIPQEYGVCFNWSPDSRWLAYTTQERGKQNRVFVVAADGSAEPEELSDPTSDMQLLGEIEAPRWSSDSTQIYCVAKRGCWEWTIRDHAPKEEITRRYITLHSEHKVIGWVQSPTMGTIHMTRPDHLCVLARNPRTKETAFIEIELSSGHERIVAELSQYLQSPTCGVEIAHREVSQGHEGYLIVEASHHPTEIWRFQWNKQHQEQVLSLNPALSQVAVGKSRLIEYRALDGQPGLAALLLPPTYREGERIPIIVEVYGGAMNANHVHDFGITQDVIHGQILVNQGYGLLTPDMPLQGHDPLSQLSRHVLPAITRLIDLGIADPKRIGLMGQSYGGYSTLALLTQTSLFSAAVACAGSYNLVASYFTLGRNGNDQWLGWCESGQGRMGGSVWEKRPAYIENSPLFYLDRVTTPVLLICGGQDPGAPEQAAAAFIGLRRLNKRVEYRCYQDEGHWSGTWSEANYRDLCERVFSWFDEHLALDTGM</sequence>
<keyword evidence="5" id="KW-1185">Reference proteome</keyword>
<gene>
    <name evidence="4" type="ORF">KSB_77290</name>
</gene>
<dbReference type="EMBL" id="BNJG01000003">
    <property type="protein sequence ID" value="GHO59254.1"/>
    <property type="molecule type" value="Genomic_DNA"/>
</dbReference>
<evidence type="ECO:0000313" key="5">
    <source>
        <dbReference type="Proteomes" id="UP000654345"/>
    </source>
</evidence>
<feature type="domain" description="Peptidase S9 prolyl oligopeptidase catalytic" evidence="3">
    <location>
        <begin position="574"/>
        <end position="741"/>
    </location>
</feature>
<dbReference type="Gene3D" id="2.120.10.30">
    <property type="entry name" value="TolB, C-terminal domain"/>
    <property type="match status" value="2"/>
</dbReference>
<dbReference type="InterPro" id="IPR029058">
    <property type="entry name" value="AB_hydrolase_fold"/>
</dbReference>
<dbReference type="Pfam" id="PF07676">
    <property type="entry name" value="PD40"/>
    <property type="match status" value="1"/>
</dbReference>
<evidence type="ECO:0000256" key="2">
    <source>
        <dbReference type="ARBA" id="ARBA00022825"/>
    </source>
</evidence>
<dbReference type="RefSeq" id="WP_201375452.1">
    <property type="nucleotide sequence ID" value="NZ_BNJG01000003.1"/>
</dbReference>
<protein>
    <recommendedName>
        <fullName evidence="3">Peptidase S9 prolyl oligopeptidase catalytic domain-containing protein</fullName>
    </recommendedName>
</protein>
<keyword evidence="2" id="KW-0720">Serine protease</keyword>
<dbReference type="PANTHER" id="PTHR42776:SF28">
    <property type="entry name" value="GLUTAMYL ENDOPEPTIDASE, CHLOROPLASTIC-RELATED"/>
    <property type="match status" value="1"/>
</dbReference>
<dbReference type="Proteomes" id="UP000654345">
    <property type="component" value="Unassembled WGS sequence"/>
</dbReference>
<dbReference type="Pfam" id="PF00326">
    <property type="entry name" value="Peptidase_S9"/>
    <property type="match status" value="1"/>
</dbReference>
<dbReference type="InterPro" id="IPR011659">
    <property type="entry name" value="WD40"/>
</dbReference>
<reference evidence="4 5" key="1">
    <citation type="journal article" date="2021" name="Int. J. Syst. Evol. Microbiol.">
        <title>Reticulibacter mediterranei gen. nov., sp. nov., within the new family Reticulibacteraceae fam. nov., and Ktedonospora formicarum gen. nov., sp. nov., Ktedonobacter robiniae sp. nov., Dictyobacter formicarum sp. nov. and Dictyobacter arantiisoli sp. nov., belonging to the class Ktedonobacteria.</title>
        <authorList>
            <person name="Yabe S."/>
            <person name="Zheng Y."/>
            <person name="Wang C.M."/>
            <person name="Sakai Y."/>
            <person name="Abe K."/>
            <person name="Yokota A."/>
            <person name="Donadio S."/>
            <person name="Cavaletti L."/>
            <person name="Monciardini P."/>
        </authorList>
    </citation>
    <scope>NUCLEOTIDE SEQUENCE [LARGE SCALE GENOMIC DNA]</scope>
    <source>
        <strain evidence="4 5">SOSP1-30</strain>
    </source>
</reference>
<evidence type="ECO:0000259" key="3">
    <source>
        <dbReference type="Pfam" id="PF00326"/>
    </source>
</evidence>
<proteinExistence type="predicted"/>
<organism evidence="4 5">
    <name type="scientific">Ktedonobacter robiniae</name>
    <dbReference type="NCBI Taxonomy" id="2778365"/>
    <lineage>
        <taxon>Bacteria</taxon>
        <taxon>Bacillati</taxon>
        <taxon>Chloroflexota</taxon>
        <taxon>Ktedonobacteria</taxon>
        <taxon>Ktedonobacterales</taxon>
        <taxon>Ktedonobacteraceae</taxon>
        <taxon>Ktedonobacter</taxon>
    </lineage>
</organism>
<dbReference type="Gene3D" id="3.40.50.1820">
    <property type="entry name" value="alpha/beta hydrolase"/>
    <property type="match status" value="1"/>
</dbReference>
<accession>A0ABQ3V271</accession>
<evidence type="ECO:0000313" key="4">
    <source>
        <dbReference type="EMBL" id="GHO59254.1"/>
    </source>
</evidence>